<feature type="coiled-coil region" evidence="1">
    <location>
        <begin position="35"/>
        <end position="62"/>
    </location>
</feature>
<organism evidence="2 3">
    <name type="scientific">Mucilaginibacter oryzae</name>
    <dbReference type="NCBI Taxonomy" id="468058"/>
    <lineage>
        <taxon>Bacteria</taxon>
        <taxon>Pseudomonadati</taxon>
        <taxon>Bacteroidota</taxon>
        <taxon>Sphingobacteriia</taxon>
        <taxon>Sphingobacteriales</taxon>
        <taxon>Sphingobacteriaceae</taxon>
        <taxon>Mucilaginibacter</taxon>
    </lineage>
</organism>
<keyword evidence="3" id="KW-1185">Reference proteome</keyword>
<comment type="caution">
    <text evidence="2">The sequence shown here is derived from an EMBL/GenBank/DDBJ whole genome shotgun (WGS) entry which is preliminary data.</text>
</comment>
<dbReference type="AlphaFoldDB" id="A0A316HA09"/>
<gene>
    <name evidence="2" type="ORF">LX99_02799</name>
</gene>
<dbReference type="Proteomes" id="UP000245678">
    <property type="component" value="Unassembled WGS sequence"/>
</dbReference>
<keyword evidence="1" id="KW-0175">Coiled coil</keyword>
<accession>A0A316HA09</accession>
<protein>
    <recommendedName>
        <fullName evidence="4">DUF3050 family protein</fullName>
    </recommendedName>
</protein>
<dbReference type="Gene3D" id="1.20.910.10">
    <property type="entry name" value="Heme oxygenase-like"/>
    <property type="match status" value="1"/>
</dbReference>
<reference evidence="2 3" key="1">
    <citation type="submission" date="2018-05" db="EMBL/GenBank/DDBJ databases">
        <title>Genomic Encyclopedia of Archaeal and Bacterial Type Strains, Phase II (KMG-II): from individual species to whole genera.</title>
        <authorList>
            <person name="Goeker M."/>
        </authorList>
    </citation>
    <scope>NUCLEOTIDE SEQUENCE [LARGE SCALE GENOMIC DNA]</scope>
    <source>
        <strain evidence="2 3">DSM 19975</strain>
    </source>
</reference>
<dbReference type="SUPFAM" id="SSF48613">
    <property type="entry name" value="Heme oxygenase-like"/>
    <property type="match status" value="1"/>
</dbReference>
<dbReference type="InterPro" id="IPR024423">
    <property type="entry name" value="DUF3050"/>
</dbReference>
<evidence type="ECO:0000313" key="2">
    <source>
        <dbReference type="EMBL" id="PWK77914.1"/>
    </source>
</evidence>
<dbReference type="InterPro" id="IPR016084">
    <property type="entry name" value="Haem_Oase-like_multi-hlx"/>
</dbReference>
<evidence type="ECO:0000256" key="1">
    <source>
        <dbReference type="SAM" id="Coils"/>
    </source>
</evidence>
<sequence>MANVVVLCHCLRLITVLSKQTFSLLITTSIFIFAFKKSRERMADHSNRIAALKNDIQPLRDQLINHPLYKNISSLDELTVFMEHHVFAVWDFMSLLKALQQRLTCTVTPWMPTGNANTRYLINEIVAGEESDVDEQGNRASHFELYLRAMQQAGSEAKGIQNLFNELHFGKHVDEALIIADIPVAARNFVQHTFEVINTNKDYLQAAVFTFGREDLIPEMFISIVKELSRQLPGKVDILLYYLERHIEVDGDHHSQLAYQMTAELCGDDDSKWAEATEAVKEALQARIALWDGISEAIKVEVSSPL</sequence>
<proteinExistence type="predicted"/>
<name>A0A316HA09_9SPHI</name>
<evidence type="ECO:0000313" key="3">
    <source>
        <dbReference type="Proteomes" id="UP000245678"/>
    </source>
</evidence>
<dbReference type="Pfam" id="PF11251">
    <property type="entry name" value="DUF3050"/>
    <property type="match status" value="1"/>
</dbReference>
<evidence type="ECO:0008006" key="4">
    <source>
        <dbReference type="Google" id="ProtNLM"/>
    </source>
</evidence>
<dbReference type="EMBL" id="QGHA01000004">
    <property type="protein sequence ID" value="PWK77914.1"/>
    <property type="molecule type" value="Genomic_DNA"/>
</dbReference>